<name>A0A6J5NM94_9CAUD</name>
<evidence type="ECO:0000313" key="1">
    <source>
        <dbReference type="EMBL" id="CAB4159983.1"/>
    </source>
</evidence>
<proteinExistence type="predicted"/>
<gene>
    <name evidence="1" type="ORF">UFOVP724_34</name>
</gene>
<dbReference type="EMBL" id="LR796696">
    <property type="protein sequence ID" value="CAB4159983.1"/>
    <property type="molecule type" value="Genomic_DNA"/>
</dbReference>
<reference evidence="1" key="1">
    <citation type="submission" date="2020-04" db="EMBL/GenBank/DDBJ databases">
        <authorList>
            <person name="Chiriac C."/>
            <person name="Salcher M."/>
            <person name="Ghai R."/>
            <person name="Kavagutti S V."/>
        </authorList>
    </citation>
    <scope>NUCLEOTIDE SEQUENCE</scope>
</reference>
<protein>
    <submittedName>
        <fullName evidence="1">Uncharacterized protein</fullName>
    </submittedName>
</protein>
<sequence>MSDKKSTFLERAGAIGNTVSLLLKDGLALSVPPLTFAAQKNSPIQTRVAFKTLTQWVDVKEDALADAKCLTSLLNAFTQMKQTLNHTQSLRQAMGMANLVSTERFYPGMEGNLKEKLESWLKHNVEDVNGRTIARPETAGVESKKSCWLEESCSVLIQFPIEKNKTWHITPMVEYIVSNWMEFGGSEELKKLPFWKFSKKAYDKAFGESFKVQYESREGDLCTTTIYPVYQDSDAESVKRQVELWMKKAMKNNVPTIFFQAKSVTANTRVDQEQTQRIKEALIATCERLRFRAKLNWSEFNFGIPGDKSSKNQFREVHLINQEDAGFAMNHDVNIKPVTFDFKANWHFQFHKRDSLPTLYQFDLVKGEWIKCQKAEASLGTIHVVQPELMKAEYSEGSVKKIAWNDAYLTECVFKDSSFEEKVNAYIFMDTFSEFASF</sequence>
<organism evidence="1">
    <name type="scientific">uncultured Caudovirales phage</name>
    <dbReference type="NCBI Taxonomy" id="2100421"/>
    <lineage>
        <taxon>Viruses</taxon>
        <taxon>Duplodnaviria</taxon>
        <taxon>Heunggongvirae</taxon>
        <taxon>Uroviricota</taxon>
        <taxon>Caudoviricetes</taxon>
        <taxon>Peduoviridae</taxon>
        <taxon>Maltschvirus</taxon>
        <taxon>Maltschvirus maltsch</taxon>
    </lineage>
</organism>
<accession>A0A6J5NM94</accession>